<protein>
    <submittedName>
        <fullName evidence="2">Uncharacterized protein</fullName>
    </submittedName>
</protein>
<accession>A0ABQ9JJZ0</accession>
<evidence type="ECO:0000313" key="3">
    <source>
        <dbReference type="Proteomes" id="UP001162164"/>
    </source>
</evidence>
<proteinExistence type="predicted"/>
<evidence type="ECO:0000313" key="2">
    <source>
        <dbReference type="EMBL" id="KAJ8977919.1"/>
    </source>
</evidence>
<name>A0ABQ9JJZ0_9CUCU</name>
<comment type="caution">
    <text evidence="2">The sequence shown here is derived from an EMBL/GenBank/DDBJ whole genome shotgun (WGS) entry which is preliminary data.</text>
</comment>
<dbReference type="Proteomes" id="UP001162164">
    <property type="component" value="Unassembled WGS sequence"/>
</dbReference>
<organism evidence="2 3">
    <name type="scientific">Molorchus minor</name>
    <dbReference type="NCBI Taxonomy" id="1323400"/>
    <lineage>
        <taxon>Eukaryota</taxon>
        <taxon>Metazoa</taxon>
        <taxon>Ecdysozoa</taxon>
        <taxon>Arthropoda</taxon>
        <taxon>Hexapoda</taxon>
        <taxon>Insecta</taxon>
        <taxon>Pterygota</taxon>
        <taxon>Neoptera</taxon>
        <taxon>Endopterygota</taxon>
        <taxon>Coleoptera</taxon>
        <taxon>Polyphaga</taxon>
        <taxon>Cucujiformia</taxon>
        <taxon>Chrysomeloidea</taxon>
        <taxon>Cerambycidae</taxon>
        <taxon>Lamiinae</taxon>
        <taxon>Monochamini</taxon>
        <taxon>Molorchus</taxon>
    </lineage>
</organism>
<feature type="compositionally biased region" description="Basic and acidic residues" evidence="1">
    <location>
        <begin position="143"/>
        <end position="157"/>
    </location>
</feature>
<gene>
    <name evidence="2" type="ORF">NQ317_004915</name>
</gene>
<keyword evidence="3" id="KW-1185">Reference proteome</keyword>
<sequence>MIGRRCLPHIKKGPPWRGVYECKKRRLLHIKSTGRQDVYMRELHPAFCTYNANNINHDVPRIAKWDSPGCTTDILRSAVPMSLGYTGDFLGKEEGAIWDVPRGFIPGFNQRKLLGLQRSPRIRVLNDCLPRPPVNTQGPTPRAQRENLKQGPRDPNQRKKISFYINKNYYNCRKNSFTYLEKKRPTSPKPDTLKHLPIHLQDYNNPQGNPPIITNCFHFIVINTNNNFINSHNNYWEPLHLITKIRKLYSKIEENSNLLLVVKNY</sequence>
<feature type="region of interest" description="Disordered" evidence="1">
    <location>
        <begin position="127"/>
        <end position="157"/>
    </location>
</feature>
<dbReference type="EMBL" id="JAPWTJ010000493">
    <property type="protein sequence ID" value="KAJ8977919.1"/>
    <property type="molecule type" value="Genomic_DNA"/>
</dbReference>
<evidence type="ECO:0000256" key="1">
    <source>
        <dbReference type="SAM" id="MobiDB-lite"/>
    </source>
</evidence>
<reference evidence="2" key="1">
    <citation type="journal article" date="2023" name="Insect Mol. Biol.">
        <title>Genome sequencing provides insights into the evolution of gene families encoding plant cell wall-degrading enzymes in longhorned beetles.</title>
        <authorList>
            <person name="Shin N.R."/>
            <person name="Okamura Y."/>
            <person name="Kirsch R."/>
            <person name="Pauchet Y."/>
        </authorList>
    </citation>
    <scope>NUCLEOTIDE SEQUENCE</scope>
    <source>
        <strain evidence="2">MMC_N1</strain>
    </source>
</reference>